<dbReference type="PANTHER" id="PTHR45090">
    <property type="entry name" value="CHAPERONE PROTEIN DNAJ 20 CHLOROPLASTIC"/>
    <property type="match status" value="1"/>
</dbReference>
<dbReference type="SMART" id="SM00271">
    <property type="entry name" value="DnaJ"/>
    <property type="match status" value="1"/>
</dbReference>
<comment type="caution">
    <text evidence="2">The sequence shown here is derived from an EMBL/GenBank/DDBJ whole genome shotgun (WGS) entry which is preliminary data.</text>
</comment>
<reference evidence="2 3" key="1">
    <citation type="journal article" date="2018" name="Mol. Plant">
        <title>The genome of Artemisia annua provides insight into the evolution of Asteraceae family and artemisinin biosynthesis.</title>
        <authorList>
            <person name="Shen Q."/>
            <person name="Zhang L."/>
            <person name="Liao Z."/>
            <person name="Wang S."/>
            <person name="Yan T."/>
            <person name="Shi P."/>
            <person name="Liu M."/>
            <person name="Fu X."/>
            <person name="Pan Q."/>
            <person name="Wang Y."/>
            <person name="Lv Z."/>
            <person name="Lu X."/>
            <person name="Zhang F."/>
            <person name="Jiang W."/>
            <person name="Ma Y."/>
            <person name="Chen M."/>
            <person name="Hao X."/>
            <person name="Li L."/>
            <person name="Tang Y."/>
            <person name="Lv G."/>
            <person name="Zhou Y."/>
            <person name="Sun X."/>
            <person name="Brodelius P.E."/>
            <person name="Rose J.K.C."/>
            <person name="Tang K."/>
        </authorList>
    </citation>
    <scope>NUCLEOTIDE SEQUENCE [LARGE SCALE GENOMIC DNA]</scope>
    <source>
        <strain evidence="3">cv. Huhao1</strain>
        <tissue evidence="2">Leaf</tissue>
    </source>
</reference>
<protein>
    <submittedName>
        <fullName evidence="2">DnaJ domain-containing protein</fullName>
    </submittedName>
</protein>
<dbReference type="PROSITE" id="PS50076">
    <property type="entry name" value="DNAJ_2"/>
    <property type="match status" value="1"/>
</dbReference>
<dbReference type="Gene3D" id="1.10.287.110">
    <property type="entry name" value="DnaJ domain"/>
    <property type="match status" value="1"/>
</dbReference>
<dbReference type="PRINTS" id="PR00625">
    <property type="entry name" value="JDOMAIN"/>
</dbReference>
<organism evidence="2 3">
    <name type="scientific">Artemisia annua</name>
    <name type="common">Sweet wormwood</name>
    <dbReference type="NCBI Taxonomy" id="35608"/>
    <lineage>
        <taxon>Eukaryota</taxon>
        <taxon>Viridiplantae</taxon>
        <taxon>Streptophyta</taxon>
        <taxon>Embryophyta</taxon>
        <taxon>Tracheophyta</taxon>
        <taxon>Spermatophyta</taxon>
        <taxon>Magnoliopsida</taxon>
        <taxon>eudicotyledons</taxon>
        <taxon>Gunneridae</taxon>
        <taxon>Pentapetalae</taxon>
        <taxon>asterids</taxon>
        <taxon>campanulids</taxon>
        <taxon>Asterales</taxon>
        <taxon>Asteraceae</taxon>
        <taxon>Asteroideae</taxon>
        <taxon>Anthemideae</taxon>
        <taxon>Artemisiinae</taxon>
        <taxon>Artemisia</taxon>
    </lineage>
</organism>
<dbReference type="AlphaFoldDB" id="A0A2U1Q3P6"/>
<accession>A0A2U1Q3P6</accession>
<dbReference type="STRING" id="35608.A0A2U1Q3P6"/>
<gene>
    <name evidence="2" type="ORF">CTI12_AA078370</name>
</gene>
<dbReference type="InterPro" id="IPR001623">
    <property type="entry name" value="DnaJ_domain"/>
</dbReference>
<name>A0A2U1Q3P6_ARTAN</name>
<dbReference type="GO" id="GO:0009507">
    <property type="term" value="C:chloroplast"/>
    <property type="evidence" value="ECO:0007669"/>
    <property type="project" value="TreeGrafter"/>
</dbReference>
<keyword evidence="3" id="KW-1185">Reference proteome</keyword>
<dbReference type="Proteomes" id="UP000245207">
    <property type="component" value="Unassembled WGS sequence"/>
</dbReference>
<dbReference type="InterPro" id="IPR053232">
    <property type="entry name" value="DnaJ_C/III_chloroplastic"/>
</dbReference>
<evidence type="ECO:0000313" key="3">
    <source>
        <dbReference type="Proteomes" id="UP000245207"/>
    </source>
</evidence>
<dbReference type="EMBL" id="PKPP01000454">
    <property type="protein sequence ID" value="PWA92582.1"/>
    <property type="molecule type" value="Genomic_DNA"/>
</dbReference>
<dbReference type="Pfam" id="PF00226">
    <property type="entry name" value="DnaJ"/>
    <property type="match status" value="1"/>
</dbReference>
<dbReference type="OrthoDB" id="10250354at2759"/>
<sequence length="153" mass="17552">MPMANISLCFGSNPCAKPLIVACKSIPASHDTSSYSSWNSNFYKMLSLSSNKAGTQEIKKAYKTLALKYHPDVSHDQDTTEMFVLLQIAYKTLVDPELREHYDLTLRCRDDGHVEEARRWEGQIVELKRRSSFRSERKEGSWGSRVRYANSQN</sequence>
<dbReference type="PANTHER" id="PTHR45090:SF8">
    <property type="entry name" value="J DOMAIN-CONTAINING PROTEIN"/>
    <property type="match status" value="1"/>
</dbReference>
<evidence type="ECO:0000259" key="1">
    <source>
        <dbReference type="PROSITE" id="PS50076"/>
    </source>
</evidence>
<proteinExistence type="predicted"/>
<feature type="domain" description="J" evidence="1">
    <location>
        <begin position="41"/>
        <end position="106"/>
    </location>
</feature>
<dbReference type="InterPro" id="IPR036869">
    <property type="entry name" value="J_dom_sf"/>
</dbReference>
<dbReference type="SUPFAM" id="SSF46565">
    <property type="entry name" value="Chaperone J-domain"/>
    <property type="match status" value="1"/>
</dbReference>
<evidence type="ECO:0000313" key="2">
    <source>
        <dbReference type="EMBL" id="PWA92582.1"/>
    </source>
</evidence>
<dbReference type="CDD" id="cd06257">
    <property type="entry name" value="DnaJ"/>
    <property type="match status" value="1"/>
</dbReference>